<dbReference type="EMBL" id="LCJW01000020">
    <property type="protein sequence ID" value="KKT85889.1"/>
    <property type="molecule type" value="Genomic_DNA"/>
</dbReference>
<name>A0A0G1NNU6_9BACT</name>
<sequence>MEQEIDRFQKIAQAQLKNKTVNFRIAGSELEIFKSKSGKVGLPYQSLLSLLISQYNRDKFSIKL</sequence>
<reference evidence="1 2" key="1">
    <citation type="journal article" date="2015" name="Nature">
        <title>rRNA introns, odd ribosomes, and small enigmatic genomes across a large radiation of phyla.</title>
        <authorList>
            <person name="Brown C.T."/>
            <person name="Hug L.A."/>
            <person name="Thomas B.C."/>
            <person name="Sharon I."/>
            <person name="Castelle C.J."/>
            <person name="Singh A."/>
            <person name="Wilkins M.J."/>
            <person name="Williams K.H."/>
            <person name="Banfield J.F."/>
        </authorList>
    </citation>
    <scope>NUCLEOTIDE SEQUENCE [LARGE SCALE GENOMIC DNA]</scope>
</reference>
<proteinExistence type="predicted"/>
<evidence type="ECO:0000313" key="2">
    <source>
        <dbReference type="Proteomes" id="UP000034797"/>
    </source>
</evidence>
<comment type="caution">
    <text evidence="1">The sequence shown here is derived from an EMBL/GenBank/DDBJ whole genome shotgun (WGS) entry which is preliminary data.</text>
</comment>
<gene>
    <name evidence="1" type="ORF">UW84_C0020G0025</name>
</gene>
<accession>A0A0G1NNU6</accession>
<dbReference type="Proteomes" id="UP000034797">
    <property type="component" value="Unassembled WGS sequence"/>
</dbReference>
<protein>
    <submittedName>
        <fullName evidence="1">Toxin-antitoxin system, antitoxin component, ribbon-helix-helix domain protein</fullName>
    </submittedName>
</protein>
<dbReference type="AlphaFoldDB" id="A0A0G1NNU6"/>
<evidence type="ECO:0000313" key="1">
    <source>
        <dbReference type="EMBL" id="KKT85889.1"/>
    </source>
</evidence>
<organism evidence="1 2">
    <name type="scientific">Candidatus Collierbacteria bacterium GW2011_GWA2_44_99</name>
    <dbReference type="NCBI Taxonomy" id="1618380"/>
    <lineage>
        <taxon>Bacteria</taxon>
        <taxon>Candidatus Collieribacteriota</taxon>
    </lineage>
</organism>